<accession>A0A2Z7C3K3</accession>
<dbReference type="AlphaFoldDB" id="A0A2Z7C3K3"/>
<gene>
    <name evidence="1" type="ORF">F511_34805</name>
</gene>
<keyword evidence="1" id="KW-0378">Hydrolase</keyword>
<reference evidence="1 2" key="1">
    <citation type="journal article" date="2015" name="Proc. Natl. Acad. Sci. U.S.A.">
        <title>The resurrection genome of Boea hygrometrica: A blueprint for survival of dehydration.</title>
        <authorList>
            <person name="Xiao L."/>
            <person name="Yang G."/>
            <person name="Zhang L."/>
            <person name="Yang X."/>
            <person name="Zhao S."/>
            <person name="Ji Z."/>
            <person name="Zhou Q."/>
            <person name="Hu M."/>
            <person name="Wang Y."/>
            <person name="Chen M."/>
            <person name="Xu Y."/>
            <person name="Jin H."/>
            <person name="Xiao X."/>
            <person name="Hu G."/>
            <person name="Bao F."/>
            <person name="Hu Y."/>
            <person name="Wan P."/>
            <person name="Li L."/>
            <person name="Deng X."/>
            <person name="Kuang T."/>
            <person name="Xiang C."/>
            <person name="Zhu J.K."/>
            <person name="Oliver M.J."/>
            <person name="He Y."/>
        </authorList>
    </citation>
    <scope>NUCLEOTIDE SEQUENCE [LARGE SCALE GENOMIC DNA]</scope>
    <source>
        <strain evidence="2">cv. XS01</strain>
    </source>
</reference>
<dbReference type="Proteomes" id="UP000250235">
    <property type="component" value="Unassembled WGS sequence"/>
</dbReference>
<evidence type="ECO:0000313" key="1">
    <source>
        <dbReference type="EMBL" id="KZV39107.1"/>
    </source>
</evidence>
<proteinExistence type="predicted"/>
<dbReference type="GO" id="GO:0016787">
    <property type="term" value="F:hydrolase activity"/>
    <property type="evidence" value="ECO:0007669"/>
    <property type="project" value="UniProtKB-KW"/>
</dbReference>
<sequence>MQHAIINAMKCMRAIKDRIARPVYQLENHLVEPLYHARCIKRGNHRSMIFRARQSITAQWYSDTTNQSVTTPMIALDFSGTTHLSASNNMALNQVINQSVNQAQDVCISISADFTTSIIAMFTLKAVKSAQFVPSTADSTSTDLSQGTETHGLGYQLLRAVGDPDPPPAYIERVDILQQKPAVALNKNQQQPTDVAFAKEHQNDAASTNQNDAVALQHLTTDFFPNNQQMVALNNSNDIVKDTSPLLPTADQKRYTQNAAFQLIKTTSPLISD</sequence>
<evidence type="ECO:0000313" key="2">
    <source>
        <dbReference type="Proteomes" id="UP000250235"/>
    </source>
</evidence>
<protein>
    <submittedName>
        <fullName evidence="1">Ubiquitin carboxyl-terminal hydrolase 15-like</fullName>
    </submittedName>
</protein>
<dbReference type="EMBL" id="KV001323">
    <property type="protein sequence ID" value="KZV39107.1"/>
    <property type="molecule type" value="Genomic_DNA"/>
</dbReference>
<organism evidence="1 2">
    <name type="scientific">Dorcoceras hygrometricum</name>
    <dbReference type="NCBI Taxonomy" id="472368"/>
    <lineage>
        <taxon>Eukaryota</taxon>
        <taxon>Viridiplantae</taxon>
        <taxon>Streptophyta</taxon>
        <taxon>Embryophyta</taxon>
        <taxon>Tracheophyta</taxon>
        <taxon>Spermatophyta</taxon>
        <taxon>Magnoliopsida</taxon>
        <taxon>eudicotyledons</taxon>
        <taxon>Gunneridae</taxon>
        <taxon>Pentapetalae</taxon>
        <taxon>asterids</taxon>
        <taxon>lamiids</taxon>
        <taxon>Lamiales</taxon>
        <taxon>Gesneriaceae</taxon>
        <taxon>Didymocarpoideae</taxon>
        <taxon>Trichosporeae</taxon>
        <taxon>Loxocarpinae</taxon>
        <taxon>Dorcoceras</taxon>
    </lineage>
</organism>
<keyword evidence="2" id="KW-1185">Reference proteome</keyword>
<name>A0A2Z7C3K3_9LAMI</name>